<evidence type="ECO:0000259" key="15">
    <source>
        <dbReference type="Pfam" id="PF01529"/>
    </source>
</evidence>
<feature type="region of interest" description="Disordered" evidence="14">
    <location>
        <begin position="1"/>
        <end position="28"/>
    </location>
</feature>
<feature type="repeat" description="ANK" evidence="12">
    <location>
        <begin position="176"/>
        <end position="208"/>
    </location>
</feature>
<feature type="compositionally biased region" description="Low complexity" evidence="14">
    <location>
        <begin position="1"/>
        <end position="16"/>
    </location>
</feature>
<dbReference type="PROSITE" id="PS50088">
    <property type="entry name" value="ANK_REPEAT"/>
    <property type="match status" value="5"/>
</dbReference>
<keyword evidence="7 12" id="KW-0040">ANK repeat</keyword>
<keyword evidence="13" id="KW-0808">Transferase</keyword>
<keyword evidence="17" id="KW-1185">Reference proteome</keyword>
<comment type="similarity">
    <text evidence="3">Belongs to the DHHC palmitoyltransferase family. AKR/ZDHHC17 subfamily.</text>
</comment>
<feature type="repeat" description="ANK" evidence="12">
    <location>
        <begin position="209"/>
        <end position="241"/>
    </location>
</feature>
<keyword evidence="9" id="KW-0564">Palmitate</keyword>
<feature type="transmembrane region" description="Helical" evidence="13">
    <location>
        <begin position="296"/>
        <end position="315"/>
    </location>
</feature>
<evidence type="ECO:0000256" key="11">
    <source>
        <dbReference type="ARBA" id="ARBA00048048"/>
    </source>
</evidence>
<dbReference type="Pfam" id="PF01529">
    <property type="entry name" value="DHHC"/>
    <property type="match status" value="1"/>
</dbReference>
<dbReference type="Gene3D" id="1.25.40.20">
    <property type="entry name" value="Ankyrin repeat-containing domain"/>
    <property type="match status" value="1"/>
</dbReference>
<feature type="repeat" description="ANK" evidence="12">
    <location>
        <begin position="110"/>
        <end position="142"/>
    </location>
</feature>
<feature type="region of interest" description="Disordered" evidence="14">
    <location>
        <begin position="591"/>
        <end position="633"/>
    </location>
</feature>
<gene>
    <name evidence="16" type="ORF">B0T20DRAFT_198392</name>
</gene>
<evidence type="ECO:0000256" key="5">
    <source>
        <dbReference type="ARBA" id="ARBA00022737"/>
    </source>
</evidence>
<evidence type="ECO:0000256" key="8">
    <source>
        <dbReference type="ARBA" id="ARBA00023136"/>
    </source>
</evidence>
<dbReference type="SMART" id="SM00248">
    <property type="entry name" value="ANK"/>
    <property type="match status" value="5"/>
</dbReference>
<evidence type="ECO:0000256" key="2">
    <source>
        <dbReference type="ARBA" id="ARBA00004520"/>
    </source>
</evidence>
<dbReference type="Proteomes" id="UP001281003">
    <property type="component" value="Unassembled WGS sequence"/>
</dbReference>
<evidence type="ECO:0000256" key="3">
    <source>
        <dbReference type="ARBA" id="ARBA00010104"/>
    </source>
</evidence>
<organism evidence="16 17">
    <name type="scientific">Sordaria brevicollis</name>
    <dbReference type="NCBI Taxonomy" id="83679"/>
    <lineage>
        <taxon>Eukaryota</taxon>
        <taxon>Fungi</taxon>
        <taxon>Dikarya</taxon>
        <taxon>Ascomycota</taxon>
        <taxon>Pezizomycotina</taxon>
        <taxon>Sordariomycetes</taxon>
        <taxon>Sordariomycetidae</taxon>
        <taxon>Sordariales</taxon>
        <taxon>Sordariaceae</taxon>
        <taxon>Sordaria</taxon>
    </lineage>
</organism>
<feature type="transmembrane region" description="Helical" evidence="13">
    <location>
        <begin position="534"/>
        <end position="555"/>
    </location>
</feature>
<evidence type="ECO:0000256" key="1">
    <source>
        <dbReference type="ARBA" id="ARBA00002100"/>
    </source>
</evidence>
<dbReference type="PANTHER" id="PTHR24161:SF85">
    <property type="entry name" value="PALMITOYLTRANSFERASE HIP14"/>
    <property type="match status" value="1"/>
</dbReference>
<dbReference type="InterPro" id="IPR036770">
    <property type="entry name" value="Ankyrin_rpt-contain_sf"/>
</dbReference>
<dbReference type="AlphaFoldDB" id="A0AAE0PGJ9"/>
<feature type="transmembrane region" description="Helical" evidence="13">
    <location>
        <begin position="354"/>
        <end position="372"/>
    </location>
</feature>
<dbReference type="PROSITE" id="PS50216">
    <property type="entry name" value="DHHC"/>
    <property type="match status" value="1"/>
</dbReference>
<dbReference type="InterPro" id="IPR002110">
    <property type="entry name" value="Ankyrin_rpt"/>
</dbReference>
<evidence type="ECO:0000256" key="6">
    <source>
        <dbReference type="ARBA" id="ARBA00022989"/>
    </source>
</evidence>
<dbReference type="InterPro" id="IPR001594">
    <property type="entry name" value="Palmitoyltrfase_DHHC"/>
</dbReference>
<evidence type="ECO:0000313" key="17">
    <source>
        <dbReference type="Proteomes" id="UP001281003"/>
    </source>
</evidence>
<accession>A0AAE0PGJ9</accession>
<feature type="transmembrane region" description="Helical" evidence="13">
    <location>
        <begin position="485"/>
        <end position="502"/>
    </location>
</feature>
<name>A0AAE0PGJ9_SORBR</name>
<dbReference type="PANTHER" id="PTHR24161">
    <property type="entry name" value="ANK_REP_REGION DOMAIN-CONTAINING PROTEIN-RELATED"/>
    <property type="match status" value="1"/>
</dbReference>
<keyword evidence="13" id="KW-0012">Acyltransferase</keyword>
<feature type="repeat" description="ANK" evidence="12">
    <location>
        <begin position="76"/>
        <end position="108"/>
    </location>
</feature>
<protein>
    <recommendedName>
        <fullName evidence="13">Palmitoyltransferase</fullName>
        <ecNumber evidence="13">2.3.1.225</ecNumber>
    </recommendedName>
</protein>
<proteinExistence type="inferred from homology"/>
<evidence type="ECO:0000256" key="13">
    <source>
        <dbReference type="RuleBase" id="RU079119"/>
    </source>
</evidence>
<comment type="subcellular location">
    <subcellularLocation>
        <location evidence="2">Early endosome membrane</location>
        <topology evidence="2">Multi-pass membrane protein</topology>
    </subcellularLocation>
</comment>
<evidence type="ECO:0000256" key="14">
    <source>
        <dbReference type="SAM" id="MobiDB-lite"/>
    </source>
</evidence>
<keyword evidence="6 13" id="KW-1133">Transmembrane helix</keyword>
<dbReference type="Pfam" id="PF12796">
    <property type="entry name" value="Ank_2"/>
    <property type="match status" value="2"/>
</dbReference>
<feature type="domain" description="Palmitoyltransferase DHHC" evidence="15">
    <location>
        <begin position="436"/>
        <end position="571"/>
    </location>
</feature>
<feature type="transmembrane region" description="Helical" evidence="13">
    <location>
        <begin position="384"/>
        <end position="404"/>
    </location>
</feature>
<dbReference type="GO" id="GO:0031901">
    <property type="term" value="C:early endosome membrane"/>
    <property type="evidence" value="ECO:0007669"/>
    <property type="project" value="UniProtKB-SubCell"/>
</dbReference>
<comment type="function">
    <text evidence="1">Palmitoyltransferase specific for casein kinase 1.</text>
</comment>
<reference evidence="16" key="1">
    <citation type="journal article" date="2023" name="Mol. Phylogenet. Evol.">
        <title>Genome-scale phylogeny and comparative genomics of the fungal order Sordariales.</title>
        <authorList>
            <person name="Hensen N."/>
            <person name="Bonometti L."/>
            <person name="Westerberg I."/>
            <person name="Brannstrom I.O."/>
            <person name="Guillou S."/>
            <person name="Cros-Aarteil S."/>
            <person name="Calhoun S."/>
            <person name="Haridas S."/>
            <person name="Kuo A."/>
            <person name="Mondo S."/>
            <person name="Pangilinan J."/>
            <person name="Riley R."/>
            <person name="LaButti K."/>
            <person name="Andreopoulos B."/>
            <person name="Lipzen A."/>
            <person name="Chen C."/>
            <person name="Yan M."/>
            <person name="Daum C."/>
            <person name="Ng V."/>
            <person name="Clum A."/>
            <person name="Steindorff A."/>
            <person name="Ohm R.A."/>
            <person name="Martin F."/>
            <person name="Silar P."/>
            <person name="Natvig D.O."/>
            <person name="Lalanne C."/>
            <person name="Gautier V."/>
            <person name="Ament-Velasquez S.L."/>
            <person name="Kruys A."/>
            <person name="Hutchinson M.I."/>
            <person name="Powell A.J."/>
            <person name="Barry K."/>
            <person name="Miller A.N."/>
            <person name="Grigoriev I.V."/>
            <person name="Debuchy R."/>
            <person name="Gladieux P."/>
            <person name="Hiltunen Thoren M."/>
            <person name="Johannesson H."/>
        </authorList>
    </citation>
    <scope>NUCLEOTIDE SEQUENCE</scope>
    <source>
        <strain evidence="16">FGSC 1904</strain>
    </source>
</reference>
<comment type="caution">
    <text evidence="16">The sequence shown here is derived from an EMBL/GenBank/DDBJ whole genome shotgun (WGS) entry which is preliminary data.</text>
</comment>
<comment type="catalytic activity">
    <reaction evidence="11 13">
        <text>L-cysteinyl-[protein] + hexadecanoyl-CoA = S-hexadecanoyl-L-cysteinyl-[protein] + CoA</text>
        <dbReference type="Rhea" id="RHEA:36683"/>
        <dbReference type="Rhea" id="RHEA-COMP:10131"/>
        <dbReference type="Rhea" id="RHEA-COMP:11032"/>
        <dbReference type="ChEBI" id="CHEBI:29950"/>
        <dbReference type="ChEBI" id="CHEBI:57287"/>
        <dbReference type="ChEBI" id="CHEBI:57379"/>
        <dbReference type="ChEBI" id="CHEBI:74151"/>
        <dbReference type="EC" id="2.3.1.225"/>
    </reaction>
</comment>
<evidence type="ECO:0000256" key="10">
    <source>
        <dbReference type="ARBA" id="ARBA00023288"/>
    </source>
</evidence>
<evidence type="ECO:0000256" key="9">
    <source>
        <dbReference type="ARBA" id="ARBA00023139"/>
    </source>
</evidence>
<keyword evidence="10" id="KW-0449">Lipoprotein</keyword>
<sequence length="741" mass="80930">MAQHDGADGQAGHAAPAQPPMKSGTATPKLNSEVELGSLPGEAPKDIMQMARIGDIAGMEKLFEAGEYDATYSDDEGITPLHWAAINNQYAMCKFLIDKGAEINKKGGESVATPLQWAAQRCHYYTVHLLLQHGADPLITDSQGYNTLHISTFNGNVLLIVLLLHQGIPVDVEDAYGHTALMWSAYKGFPSCVDVFLRWGASVHATDEQGFTALHWALVKGNPGCIQKLIEYGADRFAKTATGKTPAITAQELNTVAAWQKALNECGYDEDANAIVPSWPGASYLLQDRRSFMTKFTFLWPFVMVWAVLVVMAGMPVFVGIPLGILAGYAVQWVAQQVIAYAPPNMRQLQKTPWMAGIFAGSLFLCTLNWFLRIFGSTMFGEDGAVISNLLFAFFISMTTWFYIRCMVDDPGFVPKMGGVAEQKAVIDELISVWKFDESNFCVTCMIRTPLRSKHCRRCQRCVAKHDHHCPWVYNCIGVNNHRHFFLYLINLTLGIITYDWLTYRYLSVLSESASDECNILAPSLCKIINADTYSLLTAIWATLQLTWVSMLLFVQFVQVSSAMTTYENIHGIDNYSATSLNSAFTSTGAPLNPPSLPAPGPSPASGGARHGHAHGAHGGRHGHGHGKHGHGRQGGFIKQWSRLLGVDAFIETATGRGAATGKGSKKNKRGNPYSRGCVTNCKDFWCDPNPMFGKHENGAAVLGGVPVNYTDMYESPGLMTTAGGGRRRGGGYESVAGEEV</sequence>
<feature type="compositionally biased region" description="Basic residues" evidence="14">
    <location>
        <begin position="610"/>
        <end position="632"/>
    </location>
</feature>
<evidence type="ECO:0000256" key="7">
    <source>
        <dbReference type="ARBA" id="ARBA00023043"/>
    </source>
</evidence>
<dbReference type="SUPFAM" id="SSF48403">
    <property type="entry name" value="Ankyrin repeat"/>
    <property type="match status" value="1"/>
</dbReference>
<dbReference type="EC" id="2.3.1.225" evidence="13"/>
<evidence type="ECO:0000313" key="16">
    <source>
        <dbReference type="EMBL" id="KAK3399377.1"/>
    </source>
</evidence>
<keyword evidence="8 13" id="KW-0472">Membrane</keyword>
<reference evidence="16" key="2">
    <citation type="submission" date="2023-07" db="EMBL/GenBank/DDBJ databases">
        <authorList>
            <consortium name="Lawrence Berkeley National Laboratory"/>
            <person name="Haridas S."/>
            <person name="Hensen N."/>
            <person name="Bonometti L."/>
            <person name="Westerberg I."/>
            <person name="Brannstrom I.O."/>
            <person name="Guillou S."/>
            <person name="Cros-Aarteil S."/>
            <person name="Calhoun S."/>
            <person name="Kuo A."/>
            <person name="Mondo S."/>
            <person name="Pangilinan J."/>
            <person name="Riley R."/>
            <person name="LaButti K."/>
            <person name="Andreopoulos B."/>
            <person name="Lipzen A."/>
            <person name="Chen C."/>
            <person name="Yanf M."/>
            <person name="Daum C."/>
            <person name="Ng V."/>
            <person name="Clum A."/>
            <person name="Steindorff A."/>
            <person name="Ohm R."/>
            <person name="Martin F."/>
            <person name="Silar P."/>
            <person name="Natvig D."/>
            <person name="Lalanne C."/>
            <person name="Gautier V."/>
            <person name="Ament-velasquez S.L."/>
            <person name="Kruys A."/>
            <person name="Hutchinson M.I."/>
            <person name="Powell A.J."/>
            <person name="Barry K."/>
            <person name="Miller A.N."/>
            <person name="Grigoriev I.V."/>
            <person name="Debuchy R."/>
            <person name="Gladieux P."/>
            <person name="Thoren M.H."/>
            <person name="Johannesson H."/>
        </authorList>
    </citation>
    <scope>NUCLEOTIDE SEQUENCE</scope>
    <source>
        <strain evidence="16">FGSC 1904</strain>
    </source>
</reference>
<dbReference type="GO" id="GO:0019706">
    <property type="term" value="F:protein-cysteine S-palmitoyltransferase activity"/>
    <property type="evidence" value="ECO:0007669"/>
    <property type="project" value="UniProtKB-EC"/>
</dbReference>
<comment type="domain">
    <text evidence="13">The DHHC domain is required for palmitoyltransferase activity.</text>
</comment>
<evidence type="ECO:0000256" key="12">
    <source>
        <dbReference type="PROSITE-ProRule" id="PRU00023"/>
    </source>
</evidence>
<feature type="repeat" description="ANK" evidence="12">
    <location>
        <begin position="143"/>
        <end position="175"/>
    </location>
</feature>
<keyword evidence="5" id="KW-0677">Repeat</keyword>
<keyword evidence="4 13" id="KW-0812">Transmembrane</keyword>
<dbReference type="EMBL" id="JAUTDP010000005">
    <property type="protein sequence ID" value="KAK3399377.1"/>
    <property type="molecule type" value="Genomic_DNA"/>
</dbReference>
<dbReference type="PROSITE" id="PS50297">
    <property type="entry name" value="ANK_REP_REGION"/>
    <property type="match status" value="3"/>
</dbReference>
<feature type="compositionally biased region" description="Pro residues" evidence="14">
    <location>
        <begin position="592"/>
        <end position="603"/>
    </location>
</feature>
<evidence type="ECO:0000256" key="4">
    <source>
        <dbReference type="ARBA" id="ARBA00022692"/>
    </source>
</evidence>
<feature type="region of interest" description="Disordered" evidence="14">
    <location>
        <begin position="721"/>
        <end position="741"/>
    </location>
</feature>